<dbReference type="Proteomes" id="UP000237797">
    <property type="component" value="Unassembled WGS sequence"/>
</dbReference>
<keyword evidence="2" id="KW-1185">Reference proteome</keyword>
<gene>
    <name evidence="1" type="ORF">CLV97_12158</name>
</gene>
<name>A0A2T0LCK5_9BACL</name>
<organism evidence="1 2">
    <name type="scientific">Planifilum fimeticola</name>
    <dbReference type="NCBI Taxonomy" id="201975"/>
    <lineage>
        <taxon>Bacteria</taxon>
        <taxon>Bacillati</taxon>
        <taxon>Bacillota</taxon>
        <taxon>Bacilli</taxon>
        <taxon>Bacillales</taxon>
        <taxon>Thermoactinomycetaceae</taxon>
        <taxon>Planifilum</taxon>
    </lineage>
</organism>
<reference evidence="1 2" key="1">
    <citation type="submission" date="2018-03" db="EMBL/GenBank/DDBJ databases">
        <title>Genomic Encyclopedia of Archaeal and Bacterial Type Strains, Phase II (KMG-II): from individual species to whole genera.</title>
        <authorList>
            <person name="Goeker M."/>
        </authorList>
    </citation>
    <scope>NUCLEOTIDE SEQUENCE [LARGE SCALE GENOMIC DNA]</scope>
    <source>
        <strain evidence="1 2">DSM 44946</strain>
    </source>
</reference>
<dbReference type="InterPro" id="IPR011044">
    <property type="entry name" value="Quino_amine_DH_bsu"/>
</dbReference>
<sequence length="260" mass="29894">MHRLVSRFEEWNNDMYFMEVCGDRIVVNHHYSGIKILNLQLEPVDELNLFDGVMIYHAYSDGDKKRMVLYCAENGCLVPVDLAEMKSAVIPLEGAMRQTVFSPVHRWQEKELLLLDYSGNPYRVDLSEGHVRFCTEKAGMFGNTASLIRQHRLIHFEDGMLVLETPSGENIRVFDLTGRLITEVGKPEGNWHSAVYHDGGLIFASETRIVGVRNHATRFVLEPEPSEYFLKVKMTGDRHLWVLSSDPSHPEKSRISQYRV</sequence>
<dbReference type="EMBL" id="PVNE01000021">
    <property type="protein sequence ID" value="PRX39730.1"/>
    <property type="molecule type" value="Genomic_DNA"/>
</dbReference>
<evidence type="ECO:0000313" key="2">
    <source>
        <dbReference type="Proteomes" id="UP000237797"/>
    </source>
</evidence>
<dbReference type="AlphaFoldDB" id="A0A2T0LCK5"/>
<dbReference type="SUPFAM" id="SSF50969">
    <property type="entry name" value="YVTN repeat-like/Quinoprotein amine dehydrogenase"/>
    <property type="match status" value="1"/>
</dbReference>
<accession>A0A2T0LCK5</accession>
<protein>
    <submittedName>
        <fullName evidence="1">Uncharacterized protein</fullName>
    </submittedName>
</protein>
<proteinExistence type="predicted"/>
<evidence type="ECO:0000313" key="1">
    <source>
        <dbReference type="EMBL" id="PRX39730.1"/>
    </source>
</evidence>
<comment type="caution">
    <text evidence="1">The sequence shown here is derived from an EMBL/GenBank/DDBJ whole genome shotgun (WGS) entry which is preliminary data.</text>
</comment>